<dbReference type="OMA" id="PSFKIAC"/>
<dbReference type="Gene3D" id="1.10.260.40">
    <property type="entry name" value="lambda repressor-like DNA-binding domains"/>
    <property type="match status" value="1"/>
</dbReference>
<protein>
    <submittedName>
        <fullName evidence="3">XRE family transcriptional regulator</fullName>
    </submittedName>
</protein>
<evidence type="ECO:0000259" key="2">
    <source>
        <dbReference type="Pfam" id="PF07022"/>
    </source>
</evidence>
<accession>A0A482PKZ9</accession>
<evidence type="ECO:0000313" key="3">
    <source>
        <dbReference type="EMBL" id="QBY31535.1"/>
    </source>
</evidence>
<proteinExistence type="predicted"/>
<sequence>MTRNDDAFSFVDRGKESFRERLVKLIGNRSVRTAASDWGIPPSTLNNYIHKGTEPSFKIACLISDKEQVSLNWLAYGEEPTAKEGSLSNQTAQPSPDITNELVNELLKRASTEVKEQLISAICDMGIKGILERLQQPTKQTKQADSDLDELENAIRRLNIRESLKDTICMALAGNEETDKEILRRIESRIRAGSPGGHTVATPEQETKPVSKKSA</sequence>
<dbReference type="AlphaFoldDB" id="A0A482PKZ9"/>
<name>A0A482PKZ9_CITRO</name>
<organism evidence="3">
    <name type="scientific">Citrobacter rodentium</name>
    <dbReference type="NCBI Taxonomy" id="67825"/>
    <lineage>
        <taxon>Bacteria</taxon>
        <taxon>Pseudomonadati</taxon>
        <taxon>Pseudomonadota</taxon>
        <taxon>Gammaproteobacteria</taxon>
        <taxon>Enterobacterales</taxon>
        <taxon>Enterobacteriaceae</taxon>
        <taxon>Citrobacter</taxon>
    </lineage>
</organism>
<dbReference type="InterPro" id="IPR010744">
    <property type="entry name" value="Phage_CI_N"/>
</dbReference>
<reference evidence="3" key="1">
    <citation type="submission" date="2019-03" db="EMBL/GenBank/DDBJ databases">
        <title>Complete genome sequence of enteropathogenic Citrobacter rodentium strain DBS100.</title>
        <authorList>
            <person name="Popov G."/>
            <person name="Fiebig A."/>
            <person name="Shideler S."/>
            <person name="Coombes B."/>
            <person name="Savchenko A."/>
        </authorList>
    </citation>
    <scope>NUCLEOTIDE SEQUENCE</scope>
    <source>
        <strain evidence="3">DBS100</strain>
    </source>
</reference>
<dbReference type="RefSeq" id="WP_012904660.1">
    <property type="nucleotide sequence ID" value="NZ_CAJTBI010000042.1"/>
</dbReference>
<dbReference type="Pfam" id="PF07022">
    <property type="entry name" value="Phage_CI_repr"/>
    <property type="match status" value="1"/>
</dbReference>
<dbReference type="GO" id="GO:0045892">
    <property type="term" value="P:negative regulation of DNA-templated transcription"/>
    <property type="evidence" value="ECO:0007669"/>
    <property type="project" value="InterPro"/>
</dbReference>
<dbReference type="GO" id="GO:0003677">
    <property type="term" value="F:DNA binding"/>
    <property type="evidence" value="ECO:0007669"/>
    <property type="project" value="InterPro"/>
</dbReference>
<feature type="domain" description="Bacteriophage CI repressor N-terminal" evidence="2">
    <location>
        <begin position="20"/>
        <end position="80"/>
    </location>
</feature>
<evidence type="ECO:0000256" key="1">
    <source>
        <dbReference type="SAM" id="MobiDB-lite"/>
    </source>
</evidence>
<feature type="region of interest" description="Disordered" evidence="1">
    <location>
        <begin position="189"/>
        <end position="215"/>
    </location>
</feature>
<dbReference type="EMBL" id="CP038008">
    <property type="protein sequence ID" value="QBY31535.1"/>
    <property type="molecule type" value="Genomic_DNA"/>
</dbReference>
<gene>
    <name evidence="3" type="ORF">E2R62_23755</name>
</gene>
<dbReference type="InterPro" id="IPR010982">
    <property type="entry name" value="Lambda_DNA-bd_dom_sf"/>
</dbReference>